<dbReference type="Gene3D" id="1.25.40.20">
    <property type="entry name" value="Ankyrin repeat-containing domain"/>
    <property type="match status" value="2"/>
</dbReference>
<evidence type="ECO:0000256" key="1">
    <source>
        <dbReference type="ARBA" id="ARBA00022737"/>
    </source>
</evidence>
<comment type="caution">
    <text evidence="4">The sequence shown here is derived from an EMBL/GenBank/DDBJ whole genome shotgun (WGS) entry which is preliminary data.</text>
</comment>
<dbReference type="EMBL" id="PDNB01000036">
    <property type="protein sequence ID" value="PGH14316.1"/>
    <property type="molecule type" value="Genomic_DNA"/>
</dbReference>
<dbReference type="PROSITE" id="PS50088">
    <property type="entry name" value="ANK_REPEAT"/>
    <property type="match status" value="1"/>
</dbReference>
<dbReference type="PANTHER" id="PTHR24198">
    <property type="entry name" value="ANKYRIN REPEAT AND PROTEIN KINASE DOMAIN-CONTAINING PROTEIN"/>
    <property type="match status" value="1"/>
</dbReference>
<name>A0A2B7XYM7_9EURO</name>
<evidence type="ECO:0000313" key="5">
    <source>
        <dbReference type="Proteomes" id="UP000223968"/>
    </source>
</evidence>
<keyword evidence="2 3" id="KW-0040">ANK repeat</keyword>
<evidence type="ECO:0000256" key="3">
    <source>
        <dbReference type="PROSITE-ProRule" id="PRU00023"/>
    </source>
</evidence>
<accession>A0A2B7XYM7</accession>
<feature type="repeat" description="ANK" evidence="3">
    <location>
        <begin position="204"/>
        <end position="236"/>
    </location>
</feature>
<organism evidence="4 5">
    <name type="scientific">Helicocarpus griseus UAMH5409</name>
    <dbReference type="NCBI Taxonomy" id="1447875"/>
    <lineage>
        <taxon>Eukaryota</taxon>
        <taxon>Fungi</taxon>
        <taxon>Dikarya</taxon>
        <taxon>Ascomycota</taxon>
        <taxon>Pezizomycotina</taxon>
        <taxon>Eurotiomycetes</taxon>
        <taxon>Eurotiomycetidae</taxon>
        <taxon>Onygenales</taxon>
        <taxon>Ajellomycetaceae</taxon>
        <taxon>Helicocarpus</taxon>
    </lineage>
</organism>
<dbReference type="SUPFAM" id="SSF48403">
    <property type="entry name" value="Ankyrin repeat"/>
    <property type="match status" value="1"/>
</dbReference>
<dbReference type="InterPro" id="IPR036770">
    <property type="entry name" value="Ankyrin_rpt-contain_sf"/>
</dbReference>
<reference evidence="4 5" key="1">
    <citation type="submission" date="2017-10" db="EMBL/GenBank/DDBJ databases">
        <title>Comparative genomics in systemic dimorphic fungi from Ajellomycetaceae.</title>
        <authorList>
            <person name="Munoz J.F."/>
            <person name="Mcewen J.G."/>
            <person name="Clay O.K."/>
            <person name="Cuomo C.A."/>
        </authorList>
    </citation>
    <scope>NUCLEOTIDE SEQUENCE [LARGE SCALE GENOMIC DNA]</scope>
    <source>
        <strain evidence="4 5">UAMH5409</strain>
    </source>
</reference>
<dbReference type="PROSITE" id="PS50297">
    <property type="entry name" value="ANK_REP_REGION"/>
    <property type="match status" value="1"/>
</dbReference>
<dbReference type="AlphaFoldDB" id="A0A2B7XYM7"/>
<evidence type="ECO:0000313" key="4">
    <source>
        <dbReference type="EMBL" id="PGH14316.1"/>
    </source>
</evidence>
<dbReference type="OrthoDB" id="4185355at2759"/>
<dbReference type="InterPro" id="IPR002110">
    <property type="entry name" value="Ankyrin_rpt"/>
</dbReference>
<dbReference type="PANTHER" id="PTHR24198:SF165">
    <property type="entry name" value="ANKYRIN REPEAT-CONTAINING PROTEIN-RELATED"/>
    <property type="match status" value="1"/>
</dbReference>
<protein>
    <submittedName>
        <fullName evidence="4">Uncharacterized protein</fullName>
    </submittedName>
</protein>
<dbReference type="Pfam" id="PF13857">
    <property type="entry name" value="Ank_5"/>
    <property type="match status" value="1"/>
</dbReference>
<keyword evidence="1" id="KW-0677">Repeat</keyword>
<dbReference type="Proteomes" id="UP000223968">
    <property type="component" value="Unassembled WGS sequence"/>
</dbReference>
<dbReference type="STRING" id="1447875.A0A2B7XYM7"/>
<proteinExistence type="predicted"/>
<dbReference type="SMART" id="SM00248">
    <property type="entry name" value="ANK"/>
    <property type="match status" value="4"/>
</dbReference>
<gene>
    <name evidence="4" type="ORF">AJ79_03138</name>
</gene>
<keyword evidence="5" id="KW-1185">Reference proteome</keyword>
<sequence>MASIEKQILELCSSGNEVSLRPLLDSYEMPLPPYFINQMLAAATASKHVGLVKYLLSRYPDNPLSPTAICAATDVASIPIFQIFYEKDPSIVHMSFEREGTPLALALFAGRPLDFISYLLESCKADPNQATSIIPLPLAGAASGYGGSTEAVALLLKHGAKVQHSGALCMASLSGYTEVAKLLFEMGATPDTDARNDGIPDITGTGSALYVAAHEGHLGMVELLLKHGADRDARSREGKTARDVAGEKGYTQIVEALDAK</sequence>
<evidence type="ECO:0000256" key="2">
    <source>
        <dbReference type="ARBA" id="ARBA00023043"/>
    </source>
</evidence>